<accession>A0A9Y1FLB5</accession>
<dbReference type="InterPro" id="IPR011044">
    <property type="entry name" value="Quino_amine_DH_bsu"/>
</dbReference>
<sequence>MKGKRIVNFSSCFLLCLVIFSISTIGSSDEIVEREERLSSSDIYLAEETNTLYITSSDENILYVFSTQSLEIQQTIEYDSPITHHISRIFSFGDELFLFNYNSSNLAVLKIDPDYSVNLLSFTQDYIPINYDCIFSYLEYIGFISNENKLILFSPTNQSLIDTGIIIPNINFVTSCNETIIVYNTFQSSSYKQFVFYDILKKKILANYTYNNTNVKLSYLPEEHAFAALYTSANNVSIFSTKGDFQRNITINLEEEILTPIFESSGNWFFASYEHFYHYSNNKSTELLTYNSKLLSFVTIKKVLTQDSVHIFISTPYYTYLYDINEDSFYALYKITTELIINNNSKRIYFIDFGLIAATIMFGAGVIYYLVKK</sequence>
<feature type="transmembrane region" description="Helical" evidence="1">
    <location>
        <begin position="348"/>
        <end position="371"/>
    </location>
</feature>
<evidence type="ECO:0000256" key="1">
    <source>
        <dbReference type="SAM" id="Phobius"/>
    </source>
</evidence>
<name>A0A9Y1FLB5_9ARCH</name>
<keyword evidence="1" id="KW-1133">Transmembrane helix</keyword>
<protein>
    <submittedName>
        <fullName evidence="2">Uncharacterized protein</fullName>
    </submittedName>
</protein>
<dbReference type="Proteomes" id="UP001201020">
    <property type="component" value="Chromosome"/>
</dbReference>
<keyword evidence="1" id="KW-0472">Membrane</keyword>
<dbReference type="AlphaFoldDB" id="A0A9Y1FLB5"/>
<dbReference type="EMBL" id="CP084166">
    <property type="protein sequence ID" value="UJG41517.1"/>
    <property type="molecule type" value="Genomic_DNA"/>
</dbReference>
<proteinExistence type="predicted"/>
<evidence type="ECO:0000313" key="2">
    <source>
        <dbReference type="EMBL" id="UJG41517.1"/>
    </source>
</evidence>
<organism evidence="2">
    <name type="scientific">Candidatus Heimdallarchaeum aukensis</name>
    <dbReference type="NCBI Taxonomy" id="2876573"/>
    <lineage>
        <taxon>Archaea</taxon>
        <taxon>Promethearchaeati</taxon>
        <taxon>Candidatus Heimdallarchaeota</taxon>
        <taxon>Candidatus Heimdallarchaeia (ex Rinke et al. 2021) (nom. nud.)</taxon>
        <taxon>Candidatus Heimdallarchaeales</taxon>
        <taxon>Candidatus Heimdallarchaeaceae</taxon>
        <taxon>Candidatus Heimdallarchaeum</taxon>
    </lineage>
</organism>
<keyword evidence="1" id="KW-0812">Transmembrane</keyword>
<gene>
    <name evidence="2" type="ORF">K9W45_03400</name>
</gene>
<dbReference type="SUPFAM" id="SSF50969">
    <property type="entry name" value="YVTN repeat-like/Quinoprotein amine dehydrogenase"/>
    <property type="match status" value="1"/>
</dbReference>
<reference evidence="2" key="1">
    <citation type="journal article" date="2022" name="Nat. Microbiol.">
        <title>Unique mobile elements and scalable gene flow at the prokaryote-eukaryote boundary revealed by circularized Asgard archaea genomes.</title>
        <authorList>
            <person name="Wu F."/>
            <person name="Speth D.R."/>
            <person name="Philosof A."/>
            <person name="Cremiere A."/>
            <person name="Narayanan A."/>
            <person name="Barco R.A."/>
            <person name="Connon S.A."/>
            <person name="Amend J.P."/>
            <person name="Antoshechkin I.A."/>
            <person name="Orphan V.J."/>
        </authorList>
    </citation>
    <scope>NUCLEOTIDE SEQUENCE</scope>
    <source>
        <strain evidence="2">PM71</strain>
    </source>
</reference>